<reference evidence="1 2" key="1">
    <citation type="submission" date="2019-02" db="EMBL/GenBank/DDBJ databases">
        <title>Deep-cultivation of Planctomycetes and their phenomic and genomic characterization uncovers novel biology.</title>
        <authorList>
            <person name="Wiegand S."/>
            <person name="Jogler M."/>
            <person name="Boedeker C."/>
            <person name="Pinto D."/>
            <person name="Vollmers J."/>
            <person name="Rivas-Marin E."/>
            <person name="Kohn T."/>
            <person name="Peeters S.H."/>
            <person name="Heuer A."/>
            <person name="Rast P."/>
            <person name="Oberbeckmann S."/>
            <person name="Bunk B."/>
            <person name="Jeske O."/>
            <person name="Meyerdierks A."/>
            <person name="Storesund J.E."/>
            <person name="Kallscheuer N."/>
            <person name="Luecker S."/>
            <person name="Lage O.M."/>
            <person name="Pohl T."/>
            <person name="Merkel B.J."/>
            <person name="Hornburger P."/>
            <person name="Mueller R.-W."/>
            <person name="Bruemmer F."/>
            <person name="Labrenz M."/>
            <person name="Spormann A.M."/>
            <person name="Op Den Camp H."/>
            <person name="Overmann J."/>
            <person name="Amann R."/>
            <person name="Jetten M.S.M."/>
            <person name="Mascher T."/>
            <person name="Medema M.H."/>
            <person name="Devos D.P."/>
            <person name="Kaster A.-K."/>
            <person name="Ovreas L."/>
            <person name="Rohde M."/>
            <person name="Galperin M.Y."/>
            <person name="Jogler C."/>
        </authorList>
    </citation>
    <scope>NUCLEOTIDE SEQUENCE [LARGE SCALE GENOMIC DNA]</scope>
    <source>
        <strain evidence="1 2">CA13</strain>
    </source>
</reference>
<evidence type="ECO:0000313" key="1">
    <source>
        <dbReference type="EMBL" id="TWT83317.1"/>
    </source>
</evidence>
<comment type="caution">
    <text evidence="1">The sequence shown here is derived from an EMBL/GenBank/DDBJ whole genome shotgun (WGS) entry which is preliminary data.</text>
</comment>
<gene>
    <name evidence="1" type="ORF">CA13_47820</name>
</gene>
<name>A0A5C5Z888_9BACT</name>
<organism evidence="1 2">
    <name type="scientific">Novipirellula herctigrandis</name>
    <dbReference type="NCBI Taxonomy" id="2527986"/>
    <lineage>
        <taxon>Bacteria</taxon>
        <taxon>Pseudomonadati</taxon>
        <taxon>Planctomycetota</taxon>
        <taxon>Planctomycetia</taxon>
        <taxon>Pirellulales</taxon>
        <taxon>Pirellulaceae</taxon>
        <taxon>Novipirellula</taxon>
    </lineage>
</organism>
<evidence type="ECO:0008006" key="3">
    <source>
        <dbReference type="Google" id="ProtNLM"/>
    </source>
</evidence>
<dbReference type="Gene3D" id="3.40.50.300">
    <property type="entry name" value="P-loop containing nucleotide triphosphate hydrolases"/>
    <property type="match status" value="1"/>
</dbReference>
<dbReference type="SUPFAM" id="SSF52540">
    <property type="entry name" value="P-loop containing nucleoside triphosphate hydrolases"/>
    <property type="match status" value="1"/>
</dbReference>
<proteinExistence type="predicted"/>
<accession>A0A5C5Z888</accession>
<dbReference type="Proteomes" id="UP000315010">
    <property type="component" value="Unassembled WGS sequence"/>
</dbReference>
<dbReference type="EMBL" id="SJPJ01000001">
    <property type="protein sequence ID" value="TWT83317.1"/>
    <property type="molecule type" value="Genomic_DNA"/>
</dbReference>
<dbReference type="AlphaFoldDB" id="A0A5C5Z888"/>
<protein>
    <recommendedName>
        <fullName evidence="3">AAA+ ATPase domain-containing protein</fullName>
    </recommendedName>
</protein>
<sequence>MRPGAISYRFSSRPVSTGPLQELVDRIPENRFSAIVGNHGTGKSTLIRSLAPLLSNRFDTIGEVLLCAREPKTNRWCHHNQTRDQVTREQSRIKSGGLLIIDGLEQLSFPAILVIGIRAKRRGQQVLATSHHPILGFKTLHRTTLSAELVQELTEQLIDGIPSDQKRLVMNEVQRRMASETVNLRDLWFDCYDLVCR</sequence>
<evidence type="ECO:0000313" key="2">
    <source>
        <dbReference type="Proteomes" id="UP000315010"/>
    </source>
</evidence>
<keyword evidence="2" id="KW-1185">Reference proteome</keyword>
<dbReference type="InterPro" id="IPR027417">
    <property type="entry name" value="P-loop_NTPase"/>
</dbReference>